<comment type="caution">
    <text evidence="3">The sequence shown here is derived from an EMBL/GenBank/DDBJ whole genome shotgun (WGS) entry which is preliminary data.</text>
</comment>
<reference evidence="3" key="1">
    <citation type="submission" date="2023-06" db="EMBL/GenBank/DDBJ databases">
        <authorList>
            <person name="Noh H."/>
        </authorList>
    </citation>
    <scope>NUCLEOTIDE SEQUENCE</scope>
    <source>
        <strain evidence="3">DUCC20226</strain>
    </source>
</reference>
<organism evidence="3 4">
    <name type="scientific">Phomopsis amygdali</name>
    <name type="common">Fusicoccum amygdali</name>
    <dbReference type="NCBI Taxonomy" id="1214568"/>
    <lineage>
        <taxon>Eukaryota</taxon>
        <taxon>Fungi</taxon>
        <taxon>Dikarya</taxon>
        <taxon>Ascomycota</taxon>
        <taxon>Pezizomycotina</taxon>
        <taxon>Sordariomycetes</taxon>
        <taxon>Sordariomycetidae</taxon>
        <taxon>Diaporthales</taxon>
        <taxon>Diaporthaceae</taxon>
        <taxon>Diaporthe</taxon>
    </lineage>
</organism>
<dbReference type="InterPro" id="IPR036812">
    <property type="entry name" value="NAD(P)_OxRdtase_dom_sf"/>
</dbReference>
<sequence length="341" mass="37711">MAGIKVILGGGIFWSKDHWSPDKLEIFLDSFAAAGVRGIDVAQIYGESEEVLGEAYTKKKFEIATKVPGVTVPGSFQAEQVVLRTQESLRKLKVEQVDILYLHTPDPSIPIEETLQGIQRLFTAGAFRRFGISNYAAKDVREIYEHQKSKGWVLPSVYQGNYNPITRHYETDLLPLLRELGISFYAYSPTAGGFLAKSKQQVVNGVGRFGKDGGTEGAYYNELYNKPALLEILSTWADIAKDAGTAPYHLATRWVSYNSVLQPERGDALIIGVHDAEQLSENLAGLKQGPLSPRIAERVDAIWESARRESIVVDGNFIMNMIKKNLPQGSVRSGHLSTPTP</sequence>
<keyword evidence="4" id="KW-1185">Reference proteome</keyword>
<feature type="domain" description="NADP-dependent oxidoreductase" evidence="2">
    <location>
        <begin position="7"/>
        <end position="304"/>
    </location>
</feature>
<keyword evidence="1" id="KW-0560">Oxidoreductase</keyword>
<dbReference type="Proteomes" id="UP001265746">
    <property type="component" value="Unassembled WGS sequence"/>
</dbReference>
<dbReference type="Gene3D" id="3.20.20.100">
    <property type="entry name" value="NADP-dependent oxidoreductase domain"/>
    <property type="match status" value="1"/>
</dbReference>
<protein>
    <recommendedName>
        <fullName evidence="2">NADP-dependent oxidoreductase domain-containing protein</fullName>
    </recommendedName>
</protein>
<dbReference type="PANTHER" id="PTHR43364:SF4">
    <property type="entry name" value="NAD(P)-LINKED OXIDOREDUCTASE SUPERFAMILY PROTEIN"/>
    <property type="match status" value="1"/>
</dbReference>
<evidence type="ECO:0000256" key="1">
    <source>
        <dbReference type="ARBA" id="ARBA00023002"/>
    </source>
</evidence>
<dbReference type="CDD" id="cd19075">
    <property type="entry name" value="AKR_AKR7A1-5"/>
    <property type="match status" value="1"/>
</dbReference>
<accession>A0AAD9W0R7</accession>
<name>A0AAD9W0R7_PHOAM</name>
<dbReference type="GO" id="GO:0016491">
    <property type="term" value="F:oxidoreductase activity"/>
    <property type="evidence" value="ECO:0007669"/>
    <property type="project" value="UniProtKB-KW"/>
</dbReference>
<gene>
    <name evidence="3" type="ORF">N8I77_009244</name>
</gene>
<dbReference type="PANTHER" id="PTHR43364">
    <property type="entry name" value="NADH-SPECIFIC METHYLGLYOXAL REDUCTASE-RELATED"/>
    <property type="match status" value="1"/>
</dbReference>
<dbReference type="SUPFAM" id="SSF51430">
    <property type="entry name" value="NAD(P)-linked oxidoreductase"/>
    <property type="match status" value="1"/>
</dbReference>
<dbReference type="EMBL" id="JAUJFL010000005">
    <property type="protein sequence ID" value="KAK2602736.1"/>
    <property type="molecule type" value="Genomic_DNA"/>
</dbReference>
<dbReference type="Pfam" id="PF00248">
    <property type="entry name" value="Aldo_ket_red"/>
    <property type="match status" value="1"/>
</dbReference>
<dbReference type="PRINTS" id="PR00069">
    <property type="entry name" value="ALDKETRDTASE"/>
</dbReference>
<dbReference type="InterPro" id="IPR020471">
    <property type="entry name" value="AKR"/>
</dbReference>
<dbReference type="AlphaFoldDB" id="A0AAD9W0R7"/>
<evidence type="ECO:0000313" key="4">
    <source>
        <dbReference type="Proteomes" id="UP001265746"/>
    </source>
</evidence>
<dbReference type="InterPro" id="IPR050523">
    <property type="entry name" value="AKR_Detox_Biosynth"/>
</dbReference>
<proteinExistence type="predicted"/>
<evidence type="ECO:0000313" key="3">
    <source>
        <dbReference type="EMBL" id="KAK2602736.1"/>
    </source>
</evidence>
<evidence type="ECO:0000259" key="2">
    <source>
        <dbReference type="Pfam" id="PF00248"/>
    </source>
</evidence>
<dbReference type="InterPro" id="IPR023210">
    <property type="entry name" value="NADP_OxRdtase_dom"/>
</dbReference>